<dbReference type="Proteomes" id="UP000789901">
    <property type="component" value="Unassembled WGS sequence"/>
</dbReference>
<keyword evidence="3" id="KW-1185">Reference proteome</keyword>
<feature type="non-terminal residue" evidence="2">
    <location>
        <position position="139"/>
    </location>
</feature>
<proteinExistence type="predicted"/>
<name>A0ABN7W2R8_GIGMA</name>
<evidence type="ECO:0000256" key="1">
    <source>
        <dbReference type="SAM" id="Phobius"/>
    </source>
</evidence>
<reference evidence="2 3" key="1">
    <citation type="submission" date="2021-06" db="EMBL/GenBank/DDBJ databases">
        <authorList>
            <person name="Kallberg Y."/>
            <person name="Tangrot J."/>
            <person name="Rosling A."/>
        </authorList>
    </citation>
    <scope>NUCLEOTIDE SEQUENCE [LARGE SCALE GENOMIC DNA]</scope>
    <source>
        <strain evidence="2 3">120-4 pot B 10/14</strain>
    </source>
</reference>
<feature type="transmembrane region" description="Helical" evidence="1">
    <location>
        <begin position="72"/>
        <end position="90"/>
    </location>
</feature>
<gene>
    <name evidence="2" type="ORF">GMARGA_LOCUS25798</name>
</gene>
<accession>A0ABN7W2R8</accession>
<keyword evidence="1" id="KW-0472">Membrane</keyword>
<sequence length="139" mass="15886">MDEKIDLDQVKSNEICIMKLEILLIGALNVNFQEIPKQNILLIMFRANKPLQKKLNTPENIMLVLGKRKARFILISLYFQYGIHIVYVFIDKAIKFGTVMPKVMALGITVPNELHFNFLNIRILIISTISTKISNNVAG</sequence>
<dbReference type="EMBL" id="CAJVQB010029036">
    <property type="protein sequence ID" value="CAG8813473.1"/>
    <property type="molecule type" value="Genomic_DNA"/>
</dbReference>
<keyword evidence="1" id="KW-1133">Transmembrane helix</keyword>
<keyword evidence="1" id="KW-0812">Transmembrane</keyword>
<evidence type="ECO:0000313" key="2">
    <source>
        <dbReference type="EMBL" id="CAG8813473.1"/>
    </source>
</evidence>
<evidence type="ECO:0000313" key="3">
    <source>
        <dbReference type="Proteomes" id="UP000789901"/>
    </source>
</evidence>
<protein>
    <submittedName>
        <fullName evidence="2">27802_t:CDS:1</fullName>
    </submittedName>
</protein>
<organism evidence="2 3">
    <name type="scientific">Gigaspora margarita</name>
    <dbReference type="NCBI Taxonomy" id="4874"/>
    <lineage>
        <taxon>Eukaryota</taxon>
        <taxon>Fungi</taxon>
        <taxon>Fungi incertae sedis</taxon>
        <taxon>Mucoromycota</taxon>
        <taxon>Glomeromycotina</taxon>
        <taxon>Glomeromycetes</taxon>
        <taxon>Diversisporales</taxon>
        <taxon>Gigasporaceae</taxon>
        <taxon>Gigaspora</taxon>
    </lineage>
</organism>
<comment type="caution">
    <text evidence="2">The sequence shown here is derived from an EMBL/GenBank/DDBJ whole genome shotgun (WGS) entry which is preliminary data.</text>
</comment>